<feature type="transmembrane region" description="Helical" evidence="6">
    <location>
        <begin position="349"/>
        <end position="372"/>
    </location>
</feature>
<dbReference type="SUPFAM" id="SSF111369">
    <property type="entry name" value="HlyD-like secretion proteins"/>
    <property type="match status" value="1"/>
</dbReference>
<dbReference type="Gene3D" id="2.40.30.170">
    <property type="match status" value="1"/>
</dbReference>
<evidence type="ECO:0000256" key="5">
    <source>
        <dbReference type="SAM" id="Coils"/>
    </source>
</evidence>
<evidence type="ECO:0000256" key="6">
    <source>
        <dbReference type="SAM" id="Phobius"/>
    </source>
</evidence>
<keyword evidence="9" id="KW-1185">Reference proteome</keyword>
<protein>
    <submittedName>
        <fullName evidence="8">HlyD family efflux transporter periplasmic adaptor subunit</fullName>
    </submittedName>
</protein>
<sequence length="703" mass="80179">MVEARLPRLRPDLKLLPGSHDEDGAPRWLLYDVVSNRYFSLFERTLKLIRHWQPGVLVDEMVASLGKQGLDFDADEIRSFAHFLVTNHLVQARTDGAAGHFAGQKRAQRKGVWSWLLHNYLFIKIPLVRPEPWLRKVMPRMGWLFQPWLSRLIIMLGVIGGFMVLRQWDTFTATFLYFFSLEGMVLYALTLVLVKSAHELGHAMVSHRLGCRVASMGVAFLVMMPVLYTDTTDAWKLRRKKDRLRIVTAGVRTELYIAMLATFLWSVLPDGALRSAAFFLATTSWVTSLLVNVSPFLRFDGYYAFSDLIGVENLQQRGFALGRWKMRQWLWGLRDPMPEPMPRPRARLLILYAWGTWVYRFVLFLGIALLVYHLFFKVLGILLFVVELLWFIAMPIYRELKAWWERKEQFQWGAGRLLAWLIPVALLVYAAIPLPSEVKMPAVVRAAEIQDLFAPEAGRIVRLPIVDGQRVERGEVLLELHSPELEQRLEETSLELRMVNERLSRQASSAEQRSLVAVNEQMLRQLQGRLEGLQARLDRLTLRAPFAGIVDTRRALHEGQWIGEDADLITVHGTAEVVIDGLVVEQDLVMLEAGQSGVFIADSGEHAALPVRLSDISVSAIPFLRYRELASDHGGPVAVRSSEDRLVPESAYYRIQAVPQAGTPPWAPDRRQSGLLVVEGATRSWLVHQARRVVVVFLRETGF</sequence>
<evidence type="ECO:0000256" key="1">
    <source>
        <dbReference type="ARBA" id="ARBA00004167"/>
    </source>
</evidence>
<evidence type="ECO:0000256" key="3">
    <source>
        <dbReference type="ARBA" id="ARBA00022989"/>
    </source>
</evidence>
<keyword evidence="3 6" id="KW-1133">Transmembrane helix</keyword>
<feature type="coiled-coil region" evidence="5">
    <location>
        <begin position="482"/>
        <end position="543"/>
    </location>
</feature>
<keyword evidence="2 6" id="KW-0812">Transmembrane</keyword>
<feature type="transmembrane region" description="Helical" evidence="6">
    <location>
        <begin position="112"/>
        <end position="128"/>
    </location>
</feature>
<dbReference type="PANTHER" id="PTHR30386:SF26">
    <property type="entry name" value="TRANSPORT PROTEIN COMB"/>
    <property type="match status" value="1"/>
</dbReference>
<reference evidence="9" key="1">
    <citation type="journal article" date="2019" name="Int. J. Syst. Evol. Microbiol.">
        <title>The Global Catalogue of Microorganisms (GCM) 10K type strain sequencing project: providing services to taxonomists for standard genome sequencing and annotation.</title>
        <authorList>
            <consortium name="The Broad Institute Genomics Platform"/>
            <consortium name="The Broad Institute Genome Sequencing Center for Infectious Disease"/>
            <person name="Wu L."/>
            <person name="Ma J."/>
        </authorList>
    </citation>
    <scope>NUCLEOTIDE SEQUENCE [LARGE SCALE GENOMIC DNA]</scope>
    <source>
        <strain evidence="9">CECT 7297</strain>
    </source>
</reference>
<comment type="subcellular location">
    <subcellularLocation>
        <location evidence="1">Membrane</location>
        <topology evidence="1">Single-pass membrane protein</topology>
    </subcellularLocation>
</comment>
<name>A0ABV8QPE3_9GAMM</name>
<feature type="transmembrane region" description="Helical" evidence="6">
    <location>
        <begin position="417"/>
        <end position="435"/>
    </location>
</feature>
<dbReference type="PANTHER" id="PTHR30386">
    <property type="entry name" value="MEMBRANE FUSION SUBUNIT OF EMRAB-TOLC MULTIDRUG EFFLUX PUMP"/>
    <property type="match status" value="1"/>
</dbReference>
<dbReference type="InterPro" id="IPR058647">
    <property type="entry name" value="BSH_CzcB-like"/>
</dbReference>
<feature type="domain" description="CzcB-like barrel-sandwich hybrid" evidence="7">
    <location>
        <begin position="454"/>
        <end position="571"/>
    </location>
</feature>
<dbReference type="EMBL" id="JBHSDI010000062">
    <property type="protein sequence ID" value="MFC4260929.1"/>
    <property type="molecule type" value="Genomic_DNA"/>
</dbReference>
<evidence type="ECO:0000256" key="4">
    <source>
        <dbReference type="ARBA" id="ARBA00023136"/>
    </source>
</evidence>
<feature type="transmembrane region" description="Helical" evidence="6">
    <location>
        <begin position="206"/>
        <end position="228"/>
    </location>
</feature>
<feature type="transmembrane region" description="Helical" evidence="6">
    <location>
        <begin position="274"/>
        <end position="293"/>
    </location>
</feature>
<dbReference type="Proteomes" id="UP001595798">
    <property type="component" value="Unassembled WGS sequence"/>
</dbReference>
<proteinExistence type="predicted"/>
<gene>
    <name evidence="8" type="ORF">ACFOZ5_18065</name>
</gene>
<evidence type="ECO:0000313" key="8">
    <source>
        <dbReference type="EMBL" id="MFC4260929.1"/>
    </source>
</evidence>
<keyword evidence="5" id="KW-0175">Coiled coil</keyword>
<keyword evidence="4 6" id="KW-0472">Membrane</keyword>
<organism evidence="8 9">
    <name type="scientific">Marinobacter lacisalsi</name>
    <dbReference type="NCBI Taxonomy" id="475979"/>
    <lineage>
        <taxon>Bacteria</taxon>
        <taxon>Pseudomonadati</taxon>
        <taxon>Pseudomonadota</taxon>
        <taxon>Gammaproteobacteria</taxon>
        <taxon>Pseudomonadales</taxon>
        <taxon>Marinobacteraceae</taxon>
        <taxon>Marinobacter</taxon>
    </lineage>
</organism>
<dbReference type="RefSeq" id="WP_379889955.1">
    <property type="nucleotide sequence ID" value="NZ_JBHSDI010000062.1"/>
</dbReference>
<comment type="caution">
    <text evidence="8">The sequence shown here is derived from an EMBL/GenBank/DDBJ whole genome shotgun (WGS) entry which is preliminary data.</text>
</comment>
<accession>A0ABV8QPE3</accession>
<feature type="transmembrane region" description="Helical" evidence="6">
    <location>
        <begin position="175"/>
        <end position="194"/>
    </location>
</feature>
<dbReference type="Gene3D" id="1.10.287.470">
    <property type="entry name" value="Helix hairpin bin"/>
    <property type="match status" value="1"/>
</dbReference>
<evidence type="ECO:0000313" key="9">
    <source>
        <dbReference type="Proteomes" id="UP001595798"/>
    </source>
</evidence>
<evidence type="ECO:0000256" key="2">
    <source>
        <dbReference type="ARBA" id="ARBA00022692"/>
    </source>
</evidence>
<dbReference type="InterPro" id="IPR050739">
    <property type="entry name" value="MFP"/>
</dbReference>
<feature type="transmembrane region" description="Helical" evidence="6">
    <location>
        <begin position="378"/>
        <end position="397"/>
    </location>
</feature>
<dbReference type="Pfam" id="PF25973">
    <property type="entry name" value="BSH_CzcB"/>
    <property type="match status" value="1"/>
</dbReference>
<feature type="transmembrane region" description="Helical" evidence="6">
    <location>
        <begin position="249"/>
        <end position="268"/>
    </location>
</feature>
<dbReference type="Gene3D" id="2.40.50.100">
    <property type="match status" value="1"/>
</dbReference>
<feature type="transmembrane region" description="Helical" evidence="6">
    <location>
        <begin position="148"/>
        <end position="168"/>
    </location>
</feature>
<evidence type="ECO:0000259" key="7">
    <source>
        <dbReference type="Pfam" id="PF25973"/>
    </source>
</evidence>